<organism evidence="8 9">
    <name type="scientific">Nyssa sinensis</name>
    <dbReference type="NCBI Taxonomy" id="561372"/>
    <lineage>
        <taxon>Eukaryota</taxon>
        <taxon>Viridiplantae</taxon>
        <taxon>Streptophyta</taxon>
        <taxon>Embryophyta</taxon>
        <taxon>Tracheophyta</taxon>
        <taxon>Spermatophyta</taxon>
        <taxon>Magnoliopsida</taxon>
        <taxon>eudicotyledons</taxon>
        <taxon>Gunneridae</taxon>
        <taxon>Pentapetalae</taxon>
        <taxon>asterids</taxon>
        <taxon>Cornales</taxon>
        <taxon>Nyssaceae</taxon>
        <taxon>Nyssa</taxon>
    </lineage>
</organism>
<evidence type="ECO:0000256" key="1">
    <source>
        <dbReference type="ARBA" id="ARBA00008056"/>
    </source>
</evidence>
<proteinExistence type="inferred from homology"/>
<sequence>MGSPTPHKLPIIDFTKEKLEPGSESWLKACKDATLALEEYGCFVAEYDKVPLALHDAVFKSLEELFDLPTATKIQNKSSKPLYGYVGQIPIVPLYESLGIDYANTHVGLQSFTKVMWPNGNDCFSEPLLSFSKSAVELEQMVVRMVFESYGLEKYYESHLDSATYLCRVMKYRRPQVNETNMGFPSHTDKSFMTILHQNQVDGLEIKAKDGEWFGVHELSPSSFVVMAGDAIMAWSNERIHSPHHRVTMNREKARYSLAQFSFMEGIVQTPEELVDAEHPQRFKPFDHLDLLQFYSTGNNRYLESAIRTYCGV</sequence>
<comment type="function">
    <text evidence="5">Probable 2-oxoglutarate-dependent dioxygenase that may be involved in glucosinolates biosynthesis. May play a role in the production of aliphatic glucosinolates.</text>
</comment>
<name>A0A5J5BGQ5_9ASTE</name>
<dbReference type="InterPro" id="IPR026992">
    <property type="entry name" value="DIOX_N"/>
</dbReference>
<evidence type="ECO:0000256" key="4">
    <source>
        <dbReference type="ARBA" id="ARBA00023004"/>
    </source>
</evidence>
<keyword evidence="4 6" id="KW-0408">Iron</keyword>
<dbReference type="GO" id="GO:0016705">
    <property type="term" value="F:oxidoreductase activity, acting on paired donors, with incorporation or reduction of molecular oxygen"/>
    <property type="evidence" value="ECO:0007669"/>
    <property type="project" value="UniProtKB-ARBA"/>
</dbReference>
<dbReference type="AlphaFoldDB" id="A0A5J5BGQ5"/>
<keyword evidence="3 6" id="KW-0560">Oxidoreductase</keyword>
<dbReference type="EMBL" id="CM018035">
    <property type="protein sequence ID" value="KAA8541854.1"/>
    <property type="molecule type" value="Genomic_DNA"/>
</dbReference>
<dbReference type="InterPro" id="IPR005123">
    <property type="entry name" value="Oxoglu/Fe-dep_dioxygenase_dom"/>
</dbReference>
<dbReference type="Pfam" id="PF03171">
    <property type="entry name" value="2OG-FeII_Oxy"/>
    <property type="match status" value="1"/>
</dbReference>
<keyword evidence="2 6" id="KW-0479">Metal-binding</keyword>
<dbReference type="InterPro" id="IPR044861">
    <property type="entry name" value="IPNS-like_FE2OG_OXY"/>
</dbReference>
<evidence type="ECO:0000256" key="2">
    <source>
        <dbReference type="ARBA" id="ARBA00022723"/>
    </source>
</evidence>
<keyword evidence="9" id="KW-1185">Reference proteome</keyword>
<dbReference type="OrthoDB" id="288590at2759"/>
<accession>A0A5J5BGQ5</accession>
<dbReference type="PANTHER" id="PTHR47990">
    <property type="entry name" value="2-OXOGLUTARATE (2OG) AND FE(II)-DEPENDENT OXYGENASE SUPERFAMILY PROTEIN-RELATED"/>
    <property type="match status" value="1"/>
</dbReference>
<dbReference type="SUPFAM" id="SSF51197">
    <property type="entry name" value="Clavaminate synthase-like"/>
    <property type="match status" value="1"/>
</dbReference>
<evidence type="ECO:0000256" key="6">
    <source>
        <dbReference type="RuleBase" id="RU003682"/>
    </source>
</evidence>
<protein>
    <recommendedName>
        <fullName evidence="7">Fe2OG dioxygenase domain-containing protein</fullName>
    </recommendedName>
</protein>
<dbReference type="Gene3D" id="2.60.120.330">
    <property type="entry name" value="B-lactam Antibiotic, Isopenicillin N Synthase, Chain"/>
    <property type="match status" value="1"/>
</dbReference>
<evidence type="ECO:0000256" key="3">
    <source>
        <dbReference type="ARBA" id="ARBA00023002"/>
    </source>
</evidence>
<evidence type="ECO:0000313" key="8">
    <source>
        <dbReference type="EMBL" id="KAA8541854.1"/>
    </source>
</evidence>
<evidence type="ECO:0000256" key="5">
    <source>
        <dbReference type="ARBA" id="ARBA00057022"/>
    </source>
</evidence>
<dbReference type="GO" id="GO:0046872">
    <property type="term" value="F:metal ion binding"/>
    <property type="evidence" value="ECO:0007669"/>
    <property type="project" value="UniProtKB-KW"/>
</dbReference>
<dbReference type="FunFam" id="2.60.120.330:FF:000022">
    <property type="entry name" value="Probable 2-oxoglutarate-dependent dioxygenase AOP1.2"/>
    <property type="match status" value="1"/>
</dbReference>
<evidence type="ECO:0000313" key="9">
    <source>
        <dbReference type="Proteomes" id="UP000325577"/>
    </source>
</evidence>
<evidence type="ECO:0000259" key="7">
    <source>
        <dbReference type="PROSITE" id="PS51471"/>
    </source>
</evidence>
<reference evidence="8 9" key="1">
    <citation type="submission" date="2019-09" db="EMBL/GenBank/DDBJ databases">
        <title>A chromosome-level genome assembly of the Chinese tupelo Nyssa sinensis.</title>
        <authorList>
            <person name="Yang X."/>
            <person name="Kang M."/>
            <person name="Yang Y."/>
            <person name="Xiong H."/>
            <person name="Wang M."/>
            <person name="Zhang Z."/>
            <person name="Wang Z."/>
            <person name="Wu H."/>
            <person name="Ma T."/>
            <person name="Liu J."/>
            <person name="Xi Z."/>
        </authorList>
    </citation>
    <scope>NUCLEOTIDE SEQUENCE [LARGE SCALE GENOMIC DNA]</scope>
    <source>
        <strain evidence="8">J267</strain>
        <tissue evidence="8">Leaf</tissue>
    </source>
</reference>
<dbReference type="Proteomes" id="UP000325577">
    <property type="component" value="Linkage Group LG12"/>
</dbReference>
<dbReference type="Pfam" id="PF14226">
    <property type="entry name" value="DIOX_N"/>
    <property type="match status" value="1"/>
</dbReference>
<dbReference type="PROSITE" id="PS51471">
    <property type="entry name" value="FE2OG_OXY"/>
    <property type="match status" value="1"/>
</dbReference>
<comment type="similarity">
    <text evidence="1 6">Belongs to the iron/ascorbate-dependent oxidoreductase family.</text>
</comment>
<dbReference type="InterPro" id="IPR050231">
    <property type="entry name" value="Iron_ascorbate_oxido_reductase"/>
</dbReference>
<feature type="domain" description="Fe2OG dioxygenase" evidence="7">
    <location>
        <begin position="159"/>
        <end position="266"/>
    </location>
</feature>
<gene>
    <name evidence="8" type="ORF">F0562_023006</name>
</gene>
<dbReference type="InterPro" id="IPR027443">
    <property type="entry name" value="IPNS-like_sf"/>
</dbReference>